<keyword evidence="1" id="KW-0732">Signal</keyword>
<organism evidence="2 3">
    <name type="scientific">Larsenimonas rhizosphaerae</name>
    <dbReference type="NCBI Taxonomy" id="2944682"/>
    <lineage>
        <taxon>Bacteria</taxon>
        <taxon>Pseudomonadati</taxon>
        <taxon>Pseudomonadota</taxon>
        <taxon>Gammaproteobacteria</taxon>
        <taxon>Oceanospirillales</taxon>
        <taxon>Halomonadaceae</taxon>
        <taxon>Larsenimonas</taxon>
    </lineage>
</organism>
<dbReference type="RefSeq" id="WP_265895827.1">
    <property type="nucleotide sequence ID" value="NZ_JAPIVE010000001.1"/>
</dbReference>
<feature type="signal peptide" evidence="1">
    <location>
        <begin position="1"/>
        <end position="27"/>
    </location>
</feature>
<keyword evidence="3" id="KW-1185">Reference proteome</keyword>
<protein>
    <submittedName>
        <fullName evidence="2">ABC transporter substrate-binding protein</fullName>
    </submittedName>
</protein>
<dbReference type="PANTHER" id="PTHR36573:SF1">
    <property type="entry name" value="INTERMEMBRANE PHOSPHOLIPID TRANSPORT SYSTEM BINDING PROTEIN MLAC"/>
    <property type="match status" value="1"/>
</dbReference>
<dbReference type="Pfam" id="PF05494">
    <property type="entry name" value="MlaC"/>
    <property type="match status" value="1"/>
</dbReference>
<proteinExistence type="predicted"/>
<dbReference type="Gene3D" id="3.10.450.710">
    <property type="entry name" value="Tgt2/MlaC"/>
    <property type="match status" value="1"/>
</dbReference>
<dbReference type="Proteomes" id="UP001165678">
    <property type="component" value="Unassembled WGS sequence"/>
</dbReference>
<evidence type="ECO:0000313" key="2">
    <source>
        <dbReference type="EMBL" id="MCX2523776.1"/>
    </source>
</evidence>
<dbReference type="PIRSF" id="PIRSF004649">
    <property type="entry name" value="MlaC"/>
    <property type="match status" value="1"/>
</dbReference>
<gene>
    <name evidence="2" type="ORF">OQ287_05950</name>
</gene>
<dbReference type="EMBL" id="JAPIVE010000001">
    <property type="protein sequence ID" value="MCX2523776.1"/>
    <property type="molecule type" value="Genomic_DNA"/>
</dbReference>
<dbReference type="InterPro" id="IPR008869">
    <property type="entry name" value="MlaC/ttg2D"/>
</dbReference>
<accession>A0AA42CU80</accession>
<dbReference type="AlphaFoldDB" id="A0AA42CU80"/>
<reference evidence="2" key="1">
    <citation type="submission" date="2022-11" db="EMBL/GenBank/DDBJ databases">
        <title>Larsenimonas rhizosphaerae sp. nov., isolated from a tidal mudflat.</title>
        <authorList>
            <person name="Lee S.D."/>
            <person name="Kim I.S."/>
        </authorList>
    </citation>
    <scope>NUCLEOTIDE SEQUENCE</scope>
    <source>
        <strain evidence="2">GH2-1</strain>
    </source>
</reference>
<feature type="chain" id="PRO_5041312567" evidence="1">
    <location>
        <begin position="28"/>
        <end position="217"/>
    </location>
</feature>
<name>A0AA42CU80_9GAMM</name>
<dbReference type="InterPro" id="IPR042245">
    <property type="entry name" value="Tgt2/MlaC_sf"/>
</dbReference>
<evidence type="ECO:0000313" key="3">
    <source>
        <dbReference type="Proteomes" id="UP001165678"/>
    </source>
</evidence>
<evidence type="ECO:0000256" key="1">
    <source>
        <dbReference type="SAM" id="SignalP"/>
    </source>
</evidence>
<dbReference type="PANTHER" id="PTHR36573">
    <property type="entry name" value="INTERMEMBRANE PHOSPHOLIPID TRANSPORT SYSTEM BINDING PROTEIN MLAC"/>
    <property type="match status" value="1"/>
</dbReference>
<comment type="caution">
    <text evidence="2">The sequence shown here is derived from an EMBL/GenBank/DDBJ whole genome shotgun (WGS) entry which is preliminary data.</text>
</comment>
<sequence>MQRTILTRIMTWCVVCMTALMAMNAQAAQDSPETLIRDNAKALMSKLEGRQQYYRQHEDELKQLVDSTVSPIVDFNYVGASVMGKYFRAATPEQRSKFAGVFKKTLLDTYAKGLVTFNYKTLEVPENQDTQRYENQANVDMKVVAESGEVYPVSYTLKQRSGEWRVVNVVVNGINLGLTFRNQFDQAMRDNNRDIDAVIAGWAPEVDLEKGDQKANG</sequence>